<protein>
    <submittedName>
        <fullName evidence="1">Uncharacterized protein</fullName>
    </submittedName>
</protein>
<proteinExistence type="predicted"/>
<dbReference type="AlphaFoldDB" id="G9P942"/>
<comment type="caution">
    <text evidence="1">The sequence shown here is derived from an EMBL/GenBank/DDBJ whole genome shotgun (WGS) entry which is preliminary data.</text>
</comment>
<accession>G9P942</accession>
<dbReference type="Proteomes" id="UP000005426">
    <property type="component" value="Unassembled WGS sequence"/>
</dbReference>
<keyword evidence="2" id="KW-1185">Reference proteome</keyword>
<organism evidence="1 2">
    <name type="scientific">Hypocrea atroviridis (strain ATCC 20476 / IMI 206040)</name>
    <name type="common">Trichoderma atroviride</name>
    <dbReference type="NCBI Taxonomy" id="452589"/>
    <lineage>
        <taxon>Eukaryota</taxon>
        <taxon>Fungi</taxon>
        <taxon>Dikarya</taxon>
        <taxon>Ascomycota</taxon>
        <taxon>Pezizomycotina</taxon>
        <taxon>Sordariomycetes</taxon>
        <taxon>Hypocreomycetidae</taxon>
        <taxon>Hypocreales</taxon>
        <taxon>Hypocreaceae</taxon>
        <taxon>Trichoderma</taxon>
    </lineage>
</organism>
<name>G9P942_HYPAI</name>
<dbReference type="EMBL" id="ABDG02000027">
    <property type="protein sequence ID" value="EHK41070.1"/>
    <property type="molecule type" value="Genomic_DNA"/>
</dbReference>
<reference evidence="1 2" key="1">
    <citation type="journal article" date="2011" name="Genome Biol.">
        <title>Comparative genome sequence analysis underscores mycoparasitism as the ancestral life style of Trichoderma.</title>
        <authorList>
            <person name="Kubicek C.P."/>
            <person name="Herrera-Estrella A."/>
            <person name="Seidl-Seiboth V."/>
            <person name="Martinez D.A."/>
            <person name="Druzhinina I.S."/>
            <person name="Thon M."/>
            <person name="Zeilinger S."/>
            <person name="Casas-Flores S."/>
            <person name="Horwitz B.A."/>
            <person name="Mukherjee P.K."/>
            <person name="Mukherjee M."/>
            <person name="Kredics L."/>
            <person name="Alcaraz L.D."/>
            <person name="Aerts A."/>
            <person name="Antal Z."/>
            <person name="Atanasova L."/>
            <person name="Cervantes-Badillo M.G."/>
            <person name="Challacombe J."/>
            <person name="Chertkov O."/>
            <person name="McCluskey K."/>
            <person name="Coulpier F."/>
            <person name="Deshpande N."/>
            <person name="von Doehren H."/>
            <person name="Ebbole D.J."/>
            <person name="Esquivel-Naranjo E.U."/>
            <person name="Fekete E."/>
            <person name="Flipphi M."/>
            <person name="Glaser F."/>
            <person name="Gomez-Rodriguez E.Y."/>
            <person name="Gruber S."/>
            <person name="Han C."/>
            <person name="Henrissat B."/>
            <person name="Hermosa R."/>
            <person name="Hernandez-Onate M."/>
            <person name="Karaffa L."/>
            <person name="Kosti I."/>
            <person name="Le Crom S."/>
            <person name="Lindquist E."/>
            <person name="Lucas S."/>
            <person name="Luebeck M."/>
            <person name="Luebeck P.S."/>
            <person name="Margeot A."/>
            <person name="Metz B."/>
            <person name="Misra M."/>
            <person name="Nevalainen H."/>
            <person name="Omann M."/>
            <person name="Packer N."/>
            <person name="Perrone G."/>
            <person name="Uresti-Rivera E.E."/>
            <person name="Salamov A."/>
            <person name="Schmoll M."/>
            <person name="Seiboth B."/>
            <person name="Shapiro H."/>
            <person name="Sukno S."/>
            <person name="Tamayo-Ramos J.A."/>
            <person name="Tisch D."/>
            <person name="Wiest A."/>
            <person name="Wilkinson H.H."/>
            <person name="Zhang M."/>
            <person name="Coutinho P.M."/>
            <person name="Kenerley C.M."/>
            <person name="Monte E."/>
            <person name="Baker S.E."/>
            <person name="Grigoriev I.V."/>
        </authorList>
    </citation>
    <scope>NUCLEOTIDE SEQUENCE [LARGE SCALE GENOMIC DNA]</scope>
    <source>
        <strain evidence="2">ATCC 20476 / IMI 206040</strain>
    </source>
</reference>
<dbReference type="HOGENOM" id="CLU_2264122_0_0_1"/>
<gene>
    <name evidence="1" type="ORF">TRIATDRAFT_85097</name>
</gene>
<evidence type="ECO:0000313" key="2">
    <source>
        <dbReference type="Proteomes" id="UP000005426"/>
    </source>
</evidence>
<evidence type="ECO:0000313" key="1">
    <source>
        <dbReference type="EMBL" id="EHK41070.1"/>
    </source>
</evidence>
<sequence>MLNINSDYHAAEVSRFVAREGMSLQIAFTHFSDTGIGSEVMAGEIMFNELSSKFQNIHWRRCEYLLSIQGLALLKAYYGKTLSLSGTHYWRHTQESNCINGYY</sequence>